<organism evidence="7 8">
    <name type="scientific">Saponaria officinalis</name>
    <name type="common">Common soapwort</name>
    <name type="synonym">Lychnis saponaria</name>
    <dbReference type="NCBI Taxonomy" id="3572"/>
    <lineage>
        <taxon>Eukaryota</taxon>
        <taxon>Viridiplantae</taxon>
        <taxon>Streptophyta</taxon>
        <taxon>Embryophyta</taxon>
        <taxon>Tracheophyta</taxon>
        <taxon>Spermatophyta</taxon>
        <taxon>Magnoliopsida</taxon>
        <taxon>eudicotyledons</taxon>
        <taxon>Gunneridae</taxon>
        <taxon>Pentapetalae</taxon>
        <taxon>Caryophyllales</taxon>
        <taxon>Caryophyllaceae</taxon>
        <taxon>Caryophylleae</taxon>
        <taxon>Saponaria</taxon>
    </lineage>
</organism>
<evidence type="ECO:0000256" key="3">
    <source>
        <dbReference type="ARBA" id="ARBA00022771"/>
    </source>
</evidence>
<protein>
    <recommendedName>
        <fullName evidence="6">CCHC-type domain-containing protein</fullName>
    </recommendedName>
</protein>
<dbReference type="AlphaFoldDB" id="A0AAW1J4L9"/>
<dbReference type="InterPro" id="IPR029006">
    <property type="entry name" value="ADF-H/Gelsolin-like_dom_sf"/>
</dbReference>
<feature type="domain" description="CCHC-type" evidence="6">
    <location>
        <begin position="44"/>
        <end position="59"/>
    </location>
</feature>
<evidence type="ECO:0000259" key="6">
    <source>
        <dbReference type="PROSITE" id="PS50158"/>
    </source>
</evidence>
<evidence type="ECO:0000256" key="1">
    <source>
        <dbReference type="ARBA" id="ARBA00022723"/>
    </source>
</evidence>
<accession>A0AAW1J4L9</accession>
<keyword evidence="1" id="KW-0479">Metal-binding</keyword>
<dbReference type="Pfam" id="PF00098">
    <property type="entry name" value="zf-CCHC"/>
    <property type="match status" value="3"/>
</dbReference>
<dbReference type="InterPro" id="IPR036875">
    <property type="entry name" value="Znf_CCHC_sf"/>
</dbReference>
<dbReference type="FunFam" id="4.10.60.10:FF:000091">
    <property type="entry name" value="Zinc finger CCHC-type-containing 9"/>
    <property type="match status" value="1"/>
</dbReference>
<dbReference type="Gene3D" id="4.10.60.10">
    <property type="entry name" value="Zinc finger, CCHC-type"/>
    <property type="match status" value="2"/>
</dbReference>
<evidence type="ECO:0000256" key="4">
    <source>
        <dbReference type="ARBA" id="ARBA00022833"/>
    </source>
</evidence>
<evidence type="ECO:0000313" key="8">
    <source>
        <dbReference type="Proteomes" id="UP001443914"/>
    </source>
</evidence>
<dbReference type="SUPFAM" id="SSF55753">
    <property type="entry name" value="Actin depolymerizing proteins"/>
    <property type="match status" value="1"/>
</dbReference>
<evidence type="ECO:0000256" key="5">
    <source>
        <dbReference type="PROSITE-ProRule" id="PRU00047"/>
    </source>
</evidence>
<keyword evidence="4" id="KW-0862">Zinc</keyword>
<comment type="caution">
    <text evidence="7">The sequence shown here is derived from an EMBL/GenBank/DDBJ whole genome shotgun (WGS) entry which is preliminary data.</text>
</comment>
<dbReference type="Gene3D" id="3.40.20.10">
    <property type="entry name" value="Severin"/>
    <property type="match status" value="1"/>
</dbReference>
<dbReference type="SMART" id="SM00343">
    <property type="entry name" value="ZnF_C2HC"/>
    <property type="match status" value="5"/>
</dbReference>
<name>A0AAW1J4L9_SAPOF</name>
<sequence>MVSKRQKLAKKKIQRRTPRFIPKAKSSFNKHPLRIPGLKPGDSCYICKDVNHIAKNCPEKAEWERNKICLFCRQRGHSMENCHSKGDDVIEQLLCYNCGENGHSLSKCPRPLQGGGTKFALCFICKERGHLSKDCPKNTHGIYPKGGCCKICSGINHLARDCPNKGTRGSFYDNGRESFVQQEQPRGKVTKLFSGDDLEEDFMIEDADKGNNDSKKTKNVLASDANHTDHVKKKQGAKVVNFGNAASGMAVDDECNHKFMELKAKRIYRFITFKIEDQQVVVDKIVTPNLRRRNLRMLETNKILEQPIGLYI</sequence>
<dbReference type="GO" id="GO:0008270">
    <property type="term" value="F:zinc ion binding"/>
    <property type="evidence" value="ECO:0007669"/>
    <property type="project" value="UniProtKB-KW"/>
</dbReference>
<feature type="domain" description="CCHC-type" evidence="6">
    <location>
        <begin position="95"/>
        <end position="110"/>
    </location>
</feature>
<dbReference type="SUPFAM" id="SSF57756">
    <property type="entry name" value="Retrovirus zinc finger-like domains"/>
    <property type="match status" value="2"/>
</dbReference>
<proteinExistence type="predicted"/>
<gene>
    <name evidence="7" type="ORF">RND81_08G051500</name>
</gene>
<reference evidence="7" key="1">
    <citation type="submission" date="2024-03" db="EMBL/GenBank/DDBJ databases">
        <title>WGS assembly of Saponaria officinalis var. Norfolk2.</title>
        <authorList>
            <person name="Jenkins J."/>
            <person name="Shu S."/>
            <person name="Grimwood J."/>
            <person name="Barry K."/>
            <person name="Goodstein D."/>
            <person name="Schmutz J."/>
            <person name="Leebens-Mack J."/>
            <person name="Osbourn A."/>
        </authorList>
    </citation>
    <scope>NUCLEOTIDE SEQUENCE [LARGE SCALE GENOMIC DNA]</scope>
    <source>
        <strain evidence="7">JIC</strain>
    </source>
</reference>
<dbReference type="PANTHER" id="PTHR47798">
    <property type="entry name" value="OS04G0555800 PROTEIN"/>
    <property type="match status" value="1"/>
</dbReference>
<dbReference type="EMBL" id="JBDFQZ010000008">
    <property type="protein sequence ID" value="KAK9697651.1"/>
    <property type="molecule type" value="Genomic_DNA"/>
</dbReference>
<dbReference type="PANTHER" id="PTHR47798:SF2">
    <property type="entry name" value="CCHC-TYPE DOMAIN-CONTAINING PROTEIN"/>
    <property type="match status" value="1"/>
</dbReference>
<dbReference type="InterPro" id="IPR001878">
    <property type="entry name" value="Znf_CCHC"/>
</dbReference>
<dbReference type="Proteomes" id="UP001443914">
    <property type="component" value="Unassembled WGS sequence"/>
</dbReference>
<dbReference type="GO" id="GO:0003676">
    <property type="term" value="F:nucleic acid binding"/>
    <property type="evidence" value="ECO:0007669"/>
    <property type="project" value="InterPro"/>
</dbReference>
<dbReference type="PROSITE" id="PS50158">
    <property type="entry name" value="ZF_CCHC"/>
    <property type="match status" value="3"/>
</dbReference>
<keyword evidence="2" id="KW-0677">Repeat</keyword>
<evidence type="ECO:0000313" key="7">
    <source>
        <dbReference type="EMBL" id="KAK9697651.1"/>
    </source>
</evidence>
<evidence type="ECO:0000256" key="2">
    <source>
        <dbReference type="ARBA" id="ARBA00022737"/>
    </source>
</evidence>
<feature type="domain" description="CCHC-type" evidence="6">
    <location>
        <begin position="122"/>
        <end position="137"/>
    </location>
</feature>
<keyword evidence="8" id="KW-1185">Reference proteome</keyword>
<keyword evidence="3 5" id="KW-0863">Zinc-finger</keyword>